<dbReference type="AlphaFoldDB" id="A0A1J1HAU4"/>
<keyword evidence="5 8" id="KW-0472">Membrane</keyword>
<evidence type="ECO:0000256" key="9">
    <source>
        <dbReference type="SAM" id="SignalP"/>
    </source>
</evidence>
<dbReference type="GO" id="GO:0009986">
    <property type="term" value="C:cell surface"/>
    <property type="evidence" value="ECO:0007669"/>
    <property type="project" value="UniProtKB-SubCell"/>
</dbReference>
<evidence type="ECO:0000256" key="2">
    <source>
        <dbReference type="ARBA" id="ARBA00004241"/>
    </source>
</evidence>
<keyword evidence="6" id="KW-1015">Disulfide bond</keyword>
<dbReference type="InterPro" id="IPR038160">
    <property type="entry name" value="6_CYS_dom_sf"/>
</dbReference>
<keyword evidence="8" id="KW-0812">Transmembrane</keyword>
<dbReference type="Gene3D" id="2.60.40.2860">
    <property type="match status" value="2"/>
</dbReference>
<evidence type="ECO:0000256" key="4">
    <source>
        <dbReference type="ARBA" id="ARBA00022729"/>
    </source>
</evidence>
<evidence type="ECO:0000259" key="10">
    <source>
        <dbReference type="PROSITE" id="PS51701"/>
    </source>
</evidence>
<feature type="signal peptide" evidence="9">
    <location>
        <begin position="1"/>
        <end position="25"/>
    </location>
</feature>
<reference evidence="11 12" key="1">
    <citation type="submission" date="2015-04" db="EMBL/GenBank/DDBJ databases">
        <authorList>
            <consortium name="Pathogen Informatics"/>
        </authorList>
    </citation>
    <scope>NUCLEOTIDE SEQUENCE [LARGE SCALE GENOMIC DNA]</scope>
    <source>
        <strain evidence="11 12">SGS1</strain>
    </source>
</reference>
<keyword evidence="12" id="KW-1185">Reference proteome</keyword>
<sequence>MFYYIRKFNIIFLFYIVVIVKTIKGDEDYTSPSELNDKISGFLGYKCNFSTKGVHNLEPDILEYRSVFCSINSYFIYDKIRLMIPKIDSSSKFKILPGQCFQKVYVDFDKKVETDISDLGLVEYEINEDDSSQDYTEKTITISPFNNSDVEFFCFCDNTGKIVSDVEGRSALVHVHVLKYPHDIISINLTNDSFPYLKNPKGKDDFQDNALEILLNPSELLVLACELIDKQCFQKPKYNDIYKSNKIIYHKKFAIFKAPAYIKYGDMDAVCTCKVDSTPYSIVLKPKQEKRIIQGCDFSTDDTSEQFSNSIDLKKAEDNSPVNCEIELKEKYYDHLIGLRCPGEIIPDCFFQVYQPEEEQLEPSKIVHLDSHLNVGDIEYYEDSKNGNKVKIFGIVGSIPKDTSFTCLCKNDKKTGYMTVKLASAYYGFLAKIFIFLIVIILLYI</sequence>
<dbReference type="Pfam" id="PF07422">
    <property type="entry name" value="s48_45"/>
    <property type="match status" value="2"/>
</dbReference>
<evidence type="ECO:0000313" key="11">
    <source>
        <dbReference type="EMBL" id="CRH01625.1"/>
    </source>
</evidence>
<dbReference type="InterPro" id="IPR010884">
    <property type="entry name" value="6_CYS_dom"/>
</dbReference>
<evidence type="ECO:0000256" key="1">
    <source>
        <dbReference type="ARBA" id="ARBA00004236"/>
    </source>
</evidence>
<feature type="domain" description="6-Cys" evidence="10">
    <location>
        <begin position="43"/>
        <end position="180"/>
    </location>
</feature>
<keyword evidence="3" id="KW-1003">Cell membrane</keyword>
<comment type="subcellular location">
    <subcellularLocation>
        <location evidence="1">Cell membrane</location>
    </subcellularLocation>
    <subcellularLocation>
        <location evidence="2">Cell surface</location>
    </subcellularLocation>
</comment>
<dbReference type="SMART" id="SM00970">
    <property type="entry name" value="s48_45"/>
    <property type="match status" value="2"/>
</dbReference>
<dbReference type="Proteomes" id="UP000220158">
    <property type="component" value="Chromosome 12"/>
</dbReference>
<dbReference type="EMBL" id="LN835307">
    <property type="protein sequence ID" value="CRH01625.1"/>
    <property type="molecule type" value="Genomic_DNA"/>
</dbReference>
<evidence type="ECO:0000256" key="8">
    <source>
        <dbReference type="SAM" id="Phobius"/>
    </source>
</evidence>
<gene>
    <name evidence="11" type="primary">P48</name>
    <name evidence="11" type="synonym">45</name>
    <name evidence="11" type="ORF">PRELSG_1251200</name>
</gene>
<accession>A0A1J1HAU4</accession>
<dbReference type="GO" id="GO:0005886">
    <property type="term" value="C:plasma membrane"/>
    <property type="evidence" value="ECO:0007669"/>
    <property type="project" value="UniProtKB-SubCell"/>
</dbReference>
<evidence type="ECO:0000256" key="3">
    <source>
        <dbReference type="ARBA" id="ARBA00022475"/>
    </source>
</evidence>
<evidence type="ECO:0000256" key="5">
    <source>
        <dbReference type="ARBA" id="ARBA00023136"/>
    </source>
</evidence>
<feature type="chain" id="PRO_5013289341" evidence="9">
    <location>
        <begin position="26"/>
        <end position="445"/>
    </location>
</feature>
<dbReference type="VEuPathDB" id="PlasmoDB:PRELSG_1251200"/>
<proteinExistence type="predicted"/>
<evidence type="ECO:0000256" key="6">
    <source>
        <dbReference type="ARBA" id="ARBA00023157"/>
    </source>
</evidence>
<keyword evidence="8" id="KW-1133">Transmembrane helix</keyword>
<name>A0A1J1HAU4_PLARL</name>
<dbReference type="OrthoDB" id="390246at2759"/>
<feature type="domain" description="6-Cys" evidence="10">
    <location>
        <begin position="292"/>
        <end position="433"/>
    </location>
</feature>
<keyword evidence="7" id="KW-0325">Glycoprotein</keyword>
<dbReference type="PROSITE" id="PS51701">
    <property type="entry name" value="6_CYS"/>
    <property type="match status" value="2"/>
</dbReference>
<protein>
    <submittedName>
        <fullName evidence="11">6-cysteine protein, putative</fullName>
    </submittedName>
</protein>
<evidence type="ECO:0000256" key="7">
    <source>
        <dbReference type="ARBA" id="ARBA00023180"/>
    </source>
</evidence>
<feature type="transmembrane region" description="Helical" evidence="8">
    <location>
        <begin position="425"/>
        <end position="444"/>
    </location>
</feature>
<evidence type="ECO:0000313" key="12">
    <source>
        <dbReference type="Proteomes" id="UP000220158"/>
    </source>
</evidence>
<organism evidence="11 12">
    <name type="scientific">Plasmodium relictum</name>
    <dbReference type="NCBI Taxonomy" id="85471"/>
    <lineage>
        <taxon>Eukaryota</taxon>
        <taxon>Sar</taxon>
        <taxon>Alveolata</taxon>
        <taxon>Apicomplexa</taxon>
        <taxon>Aconoidasida</taxon>
        <taxon>Haemosporida</taxon>
        <taxon>Plasmodiidae</taxon>
        <taxon>Plasmodium</taxon>
        <taxon>Plasmodium (Haemamoeba)</taxon>
    </lineage>
</organism>
<keyword evidence="4 9" id="KW-0732">Signal</keyword>